<dbReference type="EMBL" id="DF973181">
    <property type="protein sequence ID" value="GAU18224.1"/>
    <property type="molecule type" value="Genomic_DNA"/>
</dbReference>
<sequence length="78" mass="8864">MNHSKGKKSITHYKYNLKKMTWSSTTSTESTSRICTTSSSAIIVFRWFDIGVAIEGEGRWKIIASDYLRPVPFLCIST</sequence>
<gene>
    <name evidence="1" type="ORF">TSUD_175650</name>
</gene>
<keyword evidence="2" id="KW-1185">Reference proteome</keyword>
<evidence type="ECO:0000313" key="2">
    <source>
        <dbReference type="Proteomes" id="UP000242715"/>
    </source>
</evidence>
<name>A0A2Z6LL57_TRISU</name>
<protein>
    <submittedName>
        <fullName evidence="1">Uncharacterized protein</fullName>
    </submittedName>
</protein>
<organism evidence="1 2">
    <name type="scientific">Trifolium subterraneum</name>
    <name type="common">Subterranean clover</name>
    <dbReference type="NCBI Taxonomy" id="3900"/>
    <lineage>
        <taxon>Eukaryota</taxon>
        <taxon>Viridiplantae</taxon>
        <taxon>Streptophyta</taxon>
        <taxon>Embryophyta</taxon>
        <taxon>Tracheophyta</taxon>
        <taxon>Spermatophyta</taxon>
        <taxon>Magnoliopsida</taxon>
        <taxon>eudicotyledons</taxon>
        <taxon>Gunneridae</taxon>
        <taxon>Pentapetalae</taxon>
        <taxon>rosids</taxon>
        <taxon>fabids</taxon>
        <taxon>Fabales</taxon>
        <taxon>Fabaceae</taxon>
        <taxon>Papilionoideae</taxon>
        <taxon>50 kb inversion clade</taxon>
        <taxon>NPAAA clade</taxon>
        <taxon>Hologalegina</taxon>
        <taxon>IRL clade</taxon>
        <taxon>Trifolieae</taxon>
        <taxon>Trifolium</taxon>
    </lineage>
</organism>
<dbReference type="Proteomes" id="UP000242715">
    <property type="component" value="Unassembled WGS sequence"/>
</dbReference>
<dbReference type="AlphaFoldDB" id="A0A2Z6LL57"/>
<reference evidence="2" key="1">
    <citation type="journal article" date="2017" name="Front. Plant Sci.">
        <title>Climate Clever Clovers: New Paradigm to Reduce the Environmental Footprint of Ruminants by Breeding Low Methanogenic Forages Utilizing Haplotype Variation.</title>
        <authorList>
            <person name="Kaur P."/>
            <person name="Appels R."/>
            <person name="Bayer P.E."/>
            <person name="Keeble-Gagnere G."/>
            <person name="Wang J."/>
            <person name="Hirakawa H."/>
            <person name="Shirasawa K."/>
            <person name="Vercoe P."/>
            <person name="Stefanova K."/>
            <person name="Durmic Z."/>
            <person name="Nichols P."/>
            <person name="Revell C."/>
            <person name="Isobe S.N."/>
            <person name="Edwards D."/>
            <person name="Erskine W."/>
        </authorList>
    </citation>
    <scope>NUCLEOTIDE SEQUENCE [LARGE SCALE GENOMIC DNA]</scope>
    <source>
        <strain evidence="2">cv. Daliak</strain>
    </source>
</reference>
<accession>A0A2Z6LL57</accession>
<evidence type="ECO:0000313" key="1">
    <source>
        <dbReference type="EMBL" id="GAU18224.1"/>
    </source>
</evidence>
<proteinExistence type="predicted"/>